<evidence type="ECO:0000256" key="4">
    <source>
        <dbReference type="ARBA" id="ARBA00023163"/>
    </source>
</evidence>
<dbReference type="EMBL" id="PXWF02000314">
    <property type="protein sequence ID" value="PWF41248.1"/>
    <property type="molecule type" value="Genomic_DNA"/>
</dbReference>
<dbReference type="GO" id="GO:0003677">
    <property type="term" value="F:DNA binding"/>
    <property type="evidence" value="ECO:0007669"/>
    <property type="project" value="UniProtKB-KW"/>
</dbReference>
<dbReference type="InterPro" id="IPR036390">
    <property type="entry name" value="WH_DNA-bd_sf"/>
</dbReference>
<comment type="similarity">
    <text evidence="1">Belongs to the BlaI transcriptional regulatory family.</text>
</comment>
<proteinExistence type="inferred from homology"/>
<sequence length="127" mass="14211">MAIPSISELIVLKSLWRQHPLSAREIHEQIEGELGWSYSSTRKTLERMLDKGSVRQATLHGVQVYEAALEKVGTLAAFAHDFGKRVMEMDAPLPVNMFTGSKLVDGAELAQLEQLLHDWPEGNEEAK</sequence>
<reference evidence="5 6" key="1">
    <citation type="submission" date="2018-04" db="EMBL/GenBank/DDBJ databases">
        <title>Massilia violaceinigra sp. nov., a novel purple-pigmented bacterium isolated from Tianshan glacier, Xinjiang, China.</title>
        <authorList>
            <person name="Wang H."/>
        </authorList>
    </citation>
    <scope>NUCLEOTIDE SEQUENCE [LARGE SCALE GENOMIC DNA]</scope>
    <source>
        <strain evidence="5 6">B448-2</strain>
    </source>
</reference>
<dbReference type="GO" id="GO:0045892">
    <property type="term" value="P:negative regulation of DNA-templated transcription"/>
    <property type="evidence" value="ECO:0007669"/>
    <property type="project" value="InterPro"/>
</dbReference>
<name>A0A2U2HDQ7_9BURK</name>
<organism evidence="5 6">
    <name type="scientific">Massilia glaciei</name>
    <dbReference type="NCBI Taxonomy" id="1524097"/>
    <lineage>
        <taxon>Bacteria</taxon>
        <taxon>Pseudomonadati</taxon>
        <taxon>Pseudomonadota</taxon>
        <taxon>Betaproteobacteria</taxon>
        <taxon>Burkholderiales</taxon>
        <taxon>Oxalobacteraceae</taxon>
        <taxon>Telluria group</taxon>
        <taxon>Massilia</taxon>
    </lineage>
</organism>
<comment type="caution">
    <text evidence="5">The sequence shown here is derived from an EMBL/GenBank/DDBJ whole genome shotgun (WGS) entry which is preliminary data.</text>
</comment>
<evidence type="ECO:0000313" key="5">
    <source>
        <dbReference type="EMBL" id="PWF41248.1"/>
    </source>
</evidence>
<keyword evidence="3" id="KW-0238">DNA-binding</keyword>
<dbReference type="RefSeq" id="WP_106760111.1">
    <property type="nucleotide sequence ID" value="NZ_PXWF02000314.1"/>
</dbReference>
<evidence type="ECO:0000256" key="2">
    <source>
        <dbReference type="ARBA" id="ARBA00023015"/>
    </source>
</evidence>
<accession>A0A2U2HDQ7</accession>
<keyword evidence="4" id="KW-0804">Transcription</keyword>
<dbReference type="Proteomes" id="UP000241421">
    <property type="component" value="Unassembled WGS sequence"/>
</dbReference>
<dbReference type="Gene3D" id="1.10.10.10">
    <property type="entry name" value="Winged helix-like DNA-binding domain superfamily/Winged helix DNA-binding domain"/>
    <property type="match status" value="1"/>
</dbReference>
<dbReference type="SUPFAM" id="SSF46785">
    <property type="entry name" value="Winged helix' DNA-binding domain"/>
    <property type="match status" value="1"/>
</dbReference>
<gene>
    <name evidence="5" type="ORF">C7C56_025265</name>
</gene>
<keyword evidence="2" id="KW-0805">Transcription regulation</keyword>
<dbReference type="InterPro" id="IPR036388">
    <property type="entry name" value="WH-like_DNA-bd_sf"/>
</dbReference>
<evidence type="ECO:0000313" key="6">
    <source>
        <dbReference type="Proteomes" id="UP000241421"/>
    </source>
</evidence>
<dbReference type="Pfam" id="PF03965">
    <property type="entry name" value="Penicillinase_R"/>
    <property type="match status" value="1"/>
</dbReference>
<evidence type="ECO:0000256" key="1">
    <source>
        <dbReference type="ARBA" id="ARBA00011046"/>
    </source>
</evidence>
<dbReference type="InterPro" id="IPR005650">
    <property type="entry name" value="BlaI_family"/>
</dbReference>
<dbReference type="AlphaFoldDB" id="A0A2U2HDQ7"/>
<evidence type="ECO:0000256" key="3">
    <source>
        <dbReference type="ARBA" id="ARBA00023125"/>
    </source>
</evidence>
<keyword evidence="6" id="KW-1185">Reference proteome</keyword>
<dbReference type="OrthoDB" id="279010at2"/>
<protein>
    <submittedName>
        <fullName evidence="5">Penicillinase repressor</fullName>
    </submittedName>
</protein>